<accession>A0A1Y4QM00</accession>
<dbReference type="RefSeq" id="WP_087255340.1">
    <property type="nucleotide sequence ID" value="NZ_JAFILD010000074.1"/>
</dbReference>
<feature type="domain" description="EamA" evidence="3">
    <location>
        <begin position="4"/>
        <end position="137"/>
    </location>
</feature>
<dbReference type="EMBL" id="NFLB01000003">
    <property type="protein sequence ID" value="OUQ06011.1"/>
    <property type="molecule type" value="Genomic_DNA"/>
</dbReference>
<feature type="transmembrane region" description="Helical" evidence="2">
    <location>
        <begin position="208"/>
        <end position="227"/>
    </location>
</feature>
<comment type="caution">
    <text evidence="4">The sequence shown here is derived from an EMBL/GenBank/DDBJ whole genome shotgun (WGS) entry which is preliminary data.</text>
</comment>
<evidence type="ECO:0000259" key="3">
    <source>
        <dbReference type="Pfam" id="PF00892"/>
    </source>
</evidence>
<feature type="transmembrane region" description="Helical" evidence="2">
    <location>
        <begin position="144"/>
        <end position="164"/>
    </location>
</feature>
<dbReference type="Proteomes" id="UP000196258">
    <property type="component" value="Unassembled WGS sequence"/>
</dbReference>
<keyword evidence="2" id="KW-0472">Membrane</keyword>
<gene>
    <name evidence="4" type="ORF">B5E91_04160</name>
</gene>
<evidence type="ECO:0000313" key="5">
    <source>
        <dbReference type="Proteomes" id="UP000196258"/>
    </source>
</evidence>
<comment type="similarity">
    <text evidence="1">Belongs to the EamA transporter family.</text>
</comment>
<dbReference type="PANTHER" id="PTHR22911:SF137">
    <property type="entry name" value="SOLUTE CARRIER FAMILY 35 MEMBER G2-RELATED"/>
    <property type="match status" value="1"/>
</dbReference>
<dbReference type="Gene3D" id="1.10.3730.20">
    <property type="match status" value="1"/>
</dbReference>
<dbReference type="InterPro" id="IPR000620">
    <property type="entry name" value="EamA_dom"/>
</dbReference>
<feature type="transmembrane region" description="Helical" evidence="2">
    <location>
        <begin position="69"/>
        <end position="91"/>
    </location>
</feature>
<feature type="transmembrane region" description="Helical" evidence="2">
    <location>
        <begin position="176"/>
        <end position="196"/>
    </location>
</feature>
<evidence type="ECO:0000256" key="2">
    <source>
        <dbReference type="SAM" id="Phobius"/>
    </source>
</evidence>
<feature type="transmembrane region" description="Helical" evidence="2">
    <location>
        <begin position="239"/>
        <end position="258"/>
    </location>
</feature>
<feature type="domain" description="EamA" evidence="3">
    <location>
        <begin position="146"/>
        <end position="280"/>
    </location>
</feature>
<dbReference type="InterPro" id="IPR037185">
    <property type="entry name" value="EmrE-like"/>
</dbReference>
<evidence type="ECO:0000256" key="1">
    <source>
        <dbReference type="ARBA" id="ARBA00007362"/>
    </source>
</evidence>
<reference evidence="5" key="1">
    <citation type="submission" date="2017-04" db="EMBL/GenBank/DDBJ databases">
        <title>Function of individual gut microbiota members based on whole genome sequencing of pure cultures obtained from chicken caecum.</title>
        <authorList>
            <person name="Medvecky M."/>
            <person name="Cejkova D."/>
            <person name="Polansky O."/>
            <person name="Karasova D."/>
            <person name="Kubasova T."/>
            <person name="Cizek A."/>
            <person name="Rychlik I."/>
        </authorList>
    </citation>
    <scope>NUCLEOTIDE SEQUENCE [LARGE SCALE GENOMIC DNA]</scope>
    <source>
        <strain evidence="5">An149</strain>
    </source>
</reference>
<dbReference type="Pfam" id="PF00892">
    <property type="entry name" value="EamA"/>
    <property type="match status" value="2"/>
</dbReference>
<feature type="transmembrane region" description="Helical" evidence="2">
    <location>
        <begin position="97"/>
        <end position="115"/>
    </location>
</feature>
<feature type="transmembrane region" description="Helical" evidence="2">
    <location>
        <begin position="33"/>
        <end position="57"/>
    </location>
</feature>
<keyword evidence="2" id="KW-1133">Transmembrane helix</keyword>
<dbReference type="PANTHER" id="PTHR22911">
    <property type="entry name" value="ACYL-MALONYL CONDENSING ENZYME-RELATED"/>
    <property type="match status" value="1"/>
</dbReference>
<protein>
    <submittedName>
        <fullName evidence="4">EamA family transporter</fullName>
    </submittedName>
</protein>
<name>A0A1Y4QM00_9FIRM</name>
<proteinExistence type="inferred from homology"/>
<feature type="transmembrane region" description="Helical" evidence="2">
    <location>
        <begin position="122"/>
        <end position="138"/>
    </location>
</feature>
<evidence type="ECO:0000313" key="4">
    <source>
        <dbReference type="EMBL" id="OUQ06011.1"/>
    </source>
</evidence>
<sequence length="289" mass="31805">MKERGYFLTILSAIIFGFTPILAKITYNIGSNGITLAFFRHLFVIPILFLMIKLLKINYKISLEQLKKITLVGVIGNAFTVAMLYTSYSYIQVGSATVLHFLYPMFVSLICFFYYKEQLSKAVRICLVIASIGILFFIEGGNASFIGLFLALFSGITFAYYIVGVEKLGLQTINPYVLNFYFAIVIAITLLIIGIISNQLVLSLPMKAYGYSFIIAILTSIIGIICLQQGIKHLGATTASILSMFEPVTSVIFGIIILHEQLTIVKAIGCLIILGAVIGLIVSNSKKEG</sequence>
<keyword evidence="2" id="KW-0812">Transmembrane</keyword>
<feature type="transmembrane region" description="Helical" evidence="2">
    <location>
        <begin position="264"/>
        <end position="283"/>
    </location>
</feature>
<dbReference type="GO" id="GO:0016020">
    <property type="term" value="C:membrane"/>
    <property type="evidence" value="ECO:0007669"/>
    <property type="project" value="InterPro"/>
</dbReference>
<dbReference type="SUPFAM" id="SSF103481">
    <property type="entry name" value="Multidrug resistance efflux transporter EmrE"/>
    <property type="match status" value="2"/>
</dbReference>
<dbReference type="AlphaFoldDB" id="A0A1Y4QM00"/>
<organism evidence="4 5">
    <name type="scientific">Thomasclavelia spiroformis</name>
    <dbReference type="NCBI Taxonomy" id="29348"/>
    <lineage>
        <taxon>Bacteria</taxon>
        <taxon>Bacillati</taxon>
        <taxon>Bacillota</taxon>
        <taxon>Erysipelotrichia</taxon>
        <taxon>Erysipelotrichales</taxon>
        <taxon>Coprobacillaceae</taxon>
        <taxon>Thomasclavelia</taxon>
    </lineage>
</organism>